<comment type="subcellular location">
    <subcellularLocation>
        <location evidence="1">Cell outer membrane</location>
        <topology evidence="1">Lipid-anchor</topology>
    </subcellularLocation>
</comment>
<dbReference type="PROSITE" id="PS51257">
    <property type="entry name" value="PROKAR_LIPOPROTEIN"/>
    <property type="match status" value="1"/>
</dbReference>
<dbReference type="InterPro" id="IPR051407">
    <property type="entry name" value="Bact_OM_lipoprot/Surf_antigen"/>
</dbReference>
<dbReference type="GO" id="GO:0009279">
    <property type="term" value="C:cell outer membrane"/>
    <property type="evidence" value="ECO:0007669"/>
    <property type="project" value="UniProtKB-SubCell"/>
</dbReference>
<evidence type="ECO:0000256" key="6">
    <source>
        <dbReference type="SAM" id="SignalP"/>
    </source>
</evidence>
<evidence type="ECO:0000256" key="1">
    <source>
        <dbReference type="ARBA" id="ARBA00004459"/>
    </source>
</evidence>
<evidence type="ECO:0000259" key="7">
    <source>
        <dbReference type="Pfam" id="PF05433"/>
    </source>
</evidence>
<dbReference type="OrthoDB" id="5298161at2"/>
<gene>
    <name evidence="8" type="ORF">SAMN05444390_101218</name>
</gene>
<keyword evidence="5 8" id="KW-0449">Lipoprotein</keyword>
<name>A0A1H5TZA8_9GAMM</name>
<evidence type="ECO:0000256" key="2">
    <source>
        <dbReference type="ARBA" id="ARBA00022729"/>
    </source>
</evidence>
<evidence type="ECO:0000256" key="4">
    <source>
        <dbReference type="ARBA" id="ARBA00023139"/>
    </source>
</evidence>
<dbReference type="EMBL" id="FNVQ01000001">
    <property type="protein sequence ID" value="SEF68175.1"/>
    <property type="molecule type" value="Genomic_DNA"/>
</dbReference>
<feature type="chain" id="PRO_5009285593" evidence="6">
    <location>
        <begin position="25"/>
        <end position="158"/>
    </location>
</feature>
<dbReference type="Pfam" id="PF05433">
    <property type="entry name" value="Rick_17kDa_Anti"/>
    <property type="match status" value="1"/>
</dbReference>
<protein>
    <submittedName>
        <fullName evidence="8">Outer membrane lipoprotein SlyB</fullName>
    </submittedName>
</protein>
<dbReference type="InterPro" id="IPR008816">
    <property type="entry name" value="Gly_zipper_2TM_dom"/>
</dbReference>
<dbReference type="RefSeq" id="WP_104002994.1">
    <property type="nucleotide sequence ID" value="NZ_FNVQ01000001.1"/>
</dbReference>
<feature type="signal peptide" evidence="6">
    <location>
        <begin position="1"/>
        <end position="24"/>
    </location>
</feature>
<dbReference type="PANTHER" id="PTHR35603:SF1">
    <property type="entry name" value="OUTER MEMBRANE LIPOPROTEIN SLYB"/>
    <property type="match status" value="1"/>
</dbReference>
<dbReference type="AlphaFoldDB" id="A0A1H5TZA8"/>
<evidence type="ECO:0000313" key="8">
    <source>
        <dbReference type="EMBL" id="SEF68175.1"/>
    </source>
</evidence>
<sequence>MKRVTSLKAPALLLVLTAALGGCAQQSLTGDAYSRSEVQRAQNVQYAVVESVRPVVIEGRTDGVVGGGAGAIVGGVAGSTIGGGRGSVITSVLGAVAGGIVGQRIEESTSRTQGQEITLRMDNGQLTSVVQEVENQNFFRAGDRVRVLGSGSTLRVTY</sequence>
<evidence type="ECO:0000256" key="3">
    <source>
        <dbReference type="ARBA" id="ARBA00023136"/>
    </source>
</evidence>
<dbReference type="Proteomes" id="UP000236745">
    <property type="component" value="Unassembled WGS sequence"/>
</dbReference>
<keyword evidence="2 6" id="KW-0732">Signal</keyword>
<proteinExistence type="predicted"/>
<dbReference type="PANTHER" id="PTHR35603">
    <property type="match status" value="1"/>
</dbReference>
<reference evidence="8 9" key="1">
    <citation type="submission" date="2016-10" db="EMBL/GenBank/DDBJ databases">
        <authorList>
            <person name="de Groot N.N."/>
        </authorList>
    </citation>
    <scope>NUCLEOTIDE SEQUENCE [LARGE SCALE GENOMIC DNA]</scope>
    <source>
        <strain evidence="8 9">DSM 22012</strain>
    </source>
</reference>
<evidence type="ECO:0000313" key="9">
    <source>
        <dbReference type="Proteomes" id="UP000236745"/>
    </source>
</evidence>
<keyword evidence="4" id="KW-0564">Palmitate</keyword>
<keyword evidence="9" id="KW-1185">Reference proteome</keyword>
<evidence type="ECO:0000256" key="5">
    <source>
        <dbReference type="ARBA" id="ARBA00023288"/>
    </source>
</evidence>
<organism evidence="8 9">
    <name type="scientific">Marinobacterium lutimaris</name>
    <dbReference type="NCBI Taxonomy" id="568106"/>
    <lineage>
        <taxon>Bacteria</taxon>
        <taxon>Pseudomonadati</taxon>
        <taxon>Pseudomonadota</taxon>
        <taxon>Gammaproteobacteria</taxon>
        <taxon>Oceanospirillales</taxon>
        <taxon>Oceanospirillaceae</taxon>
        <taxon>Marinobacterium</taxon>
    </lineage>
</organism>
<accession>A0A1H5TZA8</accession>
<keyword evidence="3" id="KW-0472">Membrane</keyword>
<feature type="domain" description="Glycine zipper 2TM" evidence="7">
    <location>
        <begin position="66"/>
        <end position="106"/>
    </location>
</feature>